<evidence type="ECO:0000313" key="1">
    <source>
        <dbReference type="EMBL" id="MEJ7139422.1"/>
    </source>
</evidence>
<keyword evidence="1" id="KW-0067">ATP-binding</keyword>
<keyword evidence="1" id="KW-0547">Nucleotide-binding</keyword>
<dbReference type="Proteomes" id="UP001364695">
    <property type="component" value="Unassembled WGS sequence"/>
</dbReference>
<protein>
    <submittedName>
        <fullName evidence="1">ABC transporter ATP-binding protein</fullName>
    </submittedName>
</protein>
<accession>A0ACC6P5J1</accession>
<proteinExistence type="predicted"/>
<dbReference type="EMBL" id="JAWDIE010000027">
    <property type="protein sequence ID" value="MEJ7139422.1"/>
    <property type="molecule type" value="Genomic_DNA"/>
</dbReference>
<name>A0ACC6P5J1_9BURK</name>
<evidence type="ECO:0000313" key="2">
    <source>
        <dbReference type="Proteomes" id="UP001364695"/>
    </source>
</evidence>
<organism evidence="1 2">
    <name type="scientific">Amphibiibacter pelophylacis</name>
    <dbReference type="NCBI Taxonomy" id="1799477"/>
    <lineage>
        <taxon>Bacteria</taxon>
        <taxon>Pseudomonadati</taxon>
        <taxon>Pseudomonadota</taxon>
        <taxon>Betaproteobacteria</taxon>
        <taxon>Burkholderiales</taxon>
        <taxon>Sphaerotilaceae</taxon>
        <taxon>Amphibiibacter</taxon>
    </lineage>
</organism>
<reference evidence="1" key="1">
    <citation type="submission" date="2023-10" db="EMBL/GenBank/DDBJ databases">
        <title>Amphibacter perezi, gen. nov., sp. nov. a novel taxa of the family Comamonadaceae, class Betaproteobacteria isolated from the skin microbiota of Pelophylax perezi from different populations.</title>
        <authorList>
            <person name="Costa S."/>
            <person name="Proenca D.N."/>
            <person name="Lopes I."/>
            <person name="Morais P.V."/>
        </authorList>
    </citation>
    <scope>NUCLEOTIDE SEQUENCE</scope>
    <source>
        <strain evidence="1">SL12-8</strain>
    </source>
</reference>
<sequence>MIEFEHVVKRYSGRTVIPDLSLRLEQGRITVVIGASGSGKSTLLKMVNRLEERDGGEIRFQGRDIRSFGVEDLRRRMGYAIQSNGLFPHWTVARNIATVPRLLGWPPERIRARVDELLEMLDLPPAQYRSRHPHQLSGGQQQRVGVARAMAADPEILLMDEPFGALDPVTRASLQHEVRRLHQRLGKTILLITHDIDEALFLADHLILLDQGRILQQGSPQDILSQPASDAVRDFLGRDDLGLRHLALRPVSAVMRPVGDLPPDSVDIADSATLRQALSLLLASRCEWLRVCDAAGQAVGQLHALDVLGLRTDHAA</sequence>
<gene>
    <name evidence="1" type="ORF">RV045_13435</name>
</gene>
<keyword evidence="2" id="KW-1185">Reference proteome</keyword>
<comment type="caution">
    <text evidence="1">The sequence shown here is derived from an EMBL/GenBank/DDBJ whole genome shotgun (WGS) entry which is preliminary data.</text>
</comment>